<name>A0A6S7FK94_PARCT</name>
<dbReference type="Proteomes" id="UP001152795">
    <property type="component" value="Unassembled WGS sequence"/>
</dbReference>
<dbReference type="CDD" id="cd00086">
    <property type="entry name" value="homeodomain"/>
    <property type="match status" value="1"/>
</dbReference>
<comment type="caution">
    <text evidence="8">The sequence shown here is derived from an EMBL/GenBank/DDBJ whole genome shotgun (WGS) entry which is preliminary data.</text>
</comment>
<dbReference type="GO" id="GO:0000981">
    <property type="term" value="F:DNA-binding transcription factor activity, RNA polymerase II-specific"/>
    <property type="evidence" value="ECO:0007669"/>
    <property type="project" value="InterPro"/>
</dbReference>
<dbReference type="SMART" id="SM00389">
    <property type="entry name" value="HOX"/>
    <property type="match status" value="1"/>
</dbReference>
<dbReference type="InterPro" id="IPR050877">
    <property type="entry name" value="EMX-VAX-Noto_Homeobox_TFs"/>
</dbReference>
<keyword evidence="9" id="KW-1185">Reference proteome</keyword>
<dbReference type="PANTHER" id="PTHR24339:SF28">
    <property type="entry name" value="E5-RELATED"/>
    <property type="match status" value="1"/>
</dbReference>
<evidence type="ECO:0000256" key="5">
    <source>
        <dbReference type="PROSITE-ProRule" id="PRU00108"/>
    </source>
</evidence>
<feature type="region of interest" description="Disordered" evidence="7">
    <location>
        <begin position="55"/>
        <end position="84"/>
    </location>
</feature>
<keyword evidence="2 5" id="KW-0238">DNA-binding</keyword>
<protein>
    <submittedName>
        <fullName evidence="8">Homeobox notochord-like</fullName>
    </submittedName>
</protein>
<keyword evidence="3 5" id="KW-0371">Homeobox</keyword>
<dbReference type="InterPro" id="IPR001356">
    <property type="entry name" value="HD"/>
</dbReference>
<evidence type="ECO:0000313" key="8">
    <source>
        <dbReference type="EMBL" id="CAB3980155.1"/>
    </source>
</evidence>
<dbReference type="Pfam" id="PF00046">
    <property type="entry name" value="Homeodomain"/>
    <property type="match status" value="1"/>
</dbReference>
<dbReference type="PROSITE" id="PS50071">
    <property type="entry name" value="HOMEOBOX_2"/>
    <property type="match status" value="1"/>
</dbReference>
<evidence type="ECO:0000256" key="3">
    <source>
        <dbReference type="ARBA" id="ARBA00023155"/>
    </source>
</evidence>
<dbReference type="InterPro" id="IPR017970">
    <property type="entry name" value="Homeobox_CS"/>
</dbReference>
<organism evidence="8 9">
    <name type="scientific">Paramuricea clavata</name>
    <name type="common">Red gorgonian</name>
    <name type="synonym">Violescent sea-whip</name>
    <dbReference type="NCBI Taxonomy" id="317549"/>
    <lineage>
        <taxon>Eukaryota</taxon>
        <taxon>Metazoa</taxon>
        <taxon>Cnidaria</taxon>
        <taxon>Anthozoa</taxon>
        <taxon>Octocorallia</taxon>
        <taxon>Malacalcyonacea</taxon>
        <taxon>Plexauridae</taxon>
        <taxon>Paramuricea</taxon>
    </lineage>
</organism>
<reference evidence="8" key="1">
    <citation type="submission" date="2020-04" db="EMBL/GenBank/DDBJ databases">
        <authorList>
            <person name="Alioto T."/>
            <person name="Alioto T."/>
            <person name="Gomez Garrido J."/>
        </authorList>
    </citation>
    <scope>NUCLEOTIDE SEQUENCE</scope>
    <source>
        <strain evidence="8">A484AB</strain>
    </source>
</reference>
<evidence type="ECO:0000256" key="4">
    <source>
        <dbReference type="ARBA" id="ARBA00023242"/>
    </source>
</evidence>
<accession>A0A6S7FK94</accession>
<evidence type="ECO:0000256" key="6">
    <source>
        <dbReference type="RuleBase" id="RU000682"/>
    </source>
</evidence>
<feature type="DNA-binding region" description="Homeobox" evidence="5">
    <location>
        <begin position="163"/>
        <end position="222"/>
    </location>
</feature>
<evidence type="ECO:0000256" key="2">
    <source>
        <dbReference type="ARBA" id="ARBA00023125"/>
    </source>
</evidence>
<dbReference type="PROSITE" id="PS00027">
    <property type="entry name" value="HOMEOBOX_1"/>
    <property type="match status" value="1"/>
</dbReference>
<dbReference type="InterPro" id="IPR009057">
    <property type="entry name" value="Homeodomain-like_sf"/>
</dbReference>
<dbReference type="AlphaFoldDB" id="A0A6S7FK94"/>
<dbReference type="OrthoDB" id="6159439at2759"/>
<evidence type="ECO:0000256" key="7">
    <source>
        <dbReference type="SAM" id="MobiDB-lite"/>
    </source>
</evidence>
<dbReference type="SUPFAM" id="SSF46689">
    <property type="entry name" value="Homeodomain-like"/>
    <property type="match status" value="1"/>
</dbReference>
<keyword evidence="4 5" id="KW-0539">Nucleus</keyword>
<dbReference type="Gene3D" id="1.10.10.60">
    <property type="entry name" value="Homeodomain-like"/>
    <property type="match status" value="1"/>
</dbReference>
<comment type="subcellular location">
    <subcellularLocation>
        <location evidence="1 5 6">Nucleus</location>
    </subcellularLocation>
</comment>
<feature type="compositionally biased region" description="Polar residues" evidence="7">
    <location>
        <begin position="55"/>
        <end position="77"/>
    </location>
</feature>
<evidence type="ECO:0000313" key="9">
    <source>
        <dbReference type="Proteomes" id="UP001152795"/>
    </source>
</evidence>
<proteinExistence type="predicted"/>
<sequence length="233" mass="27614">MAINSHGSRIEEQKSCQYEKNKIVPVMYPVISNQNFNYSPSRHFVNNYAQPQLNRFTSNSDMNSHSASKNVQESSSGFEREAINGERSETFQSCKYNNTDEVKLEPYIPSFQFSQIVRGYSGFKGRQCLLETGGYMEMDCTSLHEENNKMSNYNHDPRVIPKSRRTRTVFEPYQIRRLQHEFDREMYMVGMKRKVLSRELNLTEKQIKVWFQNKRMKQKRDCNRKLRHGFCSL</sequence>
<dbReference type="PANTHER" id="PTHR24339">
    <property type="entry name" value="HOMEOBOX PROTEIN EMX-RELATED"/>
    <property type="match status" value="1"/>
</dbReference>
<gene>
    <name evidence="8" type="ORF">PACLA_8A044286</name>
</gene>
<dbReference type="GO" id="GO:0000978">
    <property type="term" value="F:RNA polymerase II cis-regulatory region sequence-specific DNA binding"/>
    <property type="evidence" value="ECO:0007669"/>
    <property type="project" value="TreeGrafter"/>
</dbReference>
<evidence type="ECO:0000256" key="1">
    <source>
        <dbReference type="ARBA" id="ARBA00004123"/>
    </source>
</evidence>
<dbReference type="GO" id="GO:0005634">
    <property type="term" value="C:nucleus"/>
    <property type="evidence" value="ECO:0007669"/>
    <property type="project" value="UniProtKB-SubCell"/>
</dbReference>
<dbReference type="EMBL" id="CACRXK020000263">
    <property type="protein sequence ID" value="CAB3980155.1"/>
    <property type="molecule type" value="Genomic_DNA"/>
</dbReference>